<dbReference type="AlphaFoldDB" id="A0A9N8JR06"/>
<proteinExistence type="predicted"/>
<dbReference type="OrthoDB" id="3643633at2759"/>
<evidence type="ECO:0000313" key="2">
    <source>
        <dbReference type="Proteomes" id="UP000714618"/>
    </source>
</evidence>
<gene>
    <name evidence="1" type="ORF">AWRI4233_LOCUS2489</name>
</gene>
<organism evidence="1 2">
    <name type="scientific">Aureobasidium mustum</name>
    <dbReference type="NCBI Taxonomy" id="2773714"/>
    <lineage>
        <taxon>Eukaryota</taxon>
        <taxon>Fungi</taxon>
        <taxon>Dikarya</taxon>
        <taxon>Ascomycota</taxon>
        <taxon>Pezizomycotina</taxon>
        <taxon>Dothideomycetes</taxon>
        <taxon>Dothideomycetidae</taxon>
        <taxon>Dothideales</taxon>
        <taxon>Saccotheciaceae</taxon>
        <taxon>Aureobasidium</taxon>
    </lineage>
</organism>
<dbReference type="Proteomes" id="UP000714618">
    <property type="component" value="Unassembled WGS sequence"/>
</dbReference>
<accession>A0A9N8JR06</accession>
<dbReference type="EMBL" id="CAIJEO010000003">
    <property type="protein sequence ID" value="CAD0089678.1"/>
    <property type="molecule type" value="Genomic_DNA"/>
</dbReference>
<evidence type="ECO:0000313" key="1">
    <source>
        <dbReference type="EMBL" id="CAD0089678.1"/>
    </source>
</evidence>
<protein>
    <submittedName>
        <fullName evidence="1">Uncharacterized protein</fullName>
    </submittedName>
</protein>
<reference evidence="1" key="1">
    <citation type="submission" date="2020-06" db="EMBL/GenBank/DDBJ databases">
        <authorList>
            <person name="Onetto C."/>
        </authorList>
    </citation>
    <scope>NUCLEOTIDE SEQUENCE</scope>
</reference>
<sequence length="464" mass="51697">MANDAGDQPSFAWVEYDPRALAERRAAGVYKQQRRVVRAHVAHTSSGLRKATIARKESIAKAAGPKKAIKAPQKSTSITIPTTQDEADRLAYDSIARLFSRLRSRDANAIASMGQKSDRVLLWNAFTGGTICFDAAMFVAGTYANTCGLSRRELNHDFGSGLLFLRGALLDGIQRTIVHTPKDTLNSISIALLAGWERRFGDHLSYKVHMQAWRTLPLAMGALEETSIAALTDVAMKCFQEATNERYIAENAFSTVRSLSNGTVVPSGLPLGFHVIPTERPEALSLLSTISNCARFDYTLPRSVEDFRKLVIEILSWSASHSVSAVPDELYEEQWDKLQLNACYHIRSAMICANEPLMWACIKAQGLTWIFDTQAGLDIHVGSCQHLKTHELMGTKYQDLAIWAKMTLNSHATPSQSGDEHISALLKHTDIRTWGKMEALLKRFMYREELSGAKYRRLFDALVF</sequence>
<name>A0A9N8JR06_9PEZI</name>
<comment type="caution">
    <text evidence="1">The sequence shown here is derived from an EMBL/GenBank/DDBJ whole genome shotgun (WGS) entry which is preliminary data.</text>
</comment>
<keyword evidence="2" id="KW-1185">Reference proteome</keyword>